<comment type="caution">
    <text evidence="8">The sequence shown here is derived from an EMBL/GenBank/DDBJ whole genome shotgun (WGS) entry which is preliminary data.</text>
</comment>
<dbReference type="InterPro" id="IPR003447">
    <property type="entry name" value="FEMABX"/>
</dbReference>
<organism evidence="8 9">
    <name type="scientific">Candidatus Gottesmanbacteria bacterium GW2011_GWA2_47_9</name>
    <dbReference type="NCBI Taxonomy" id="1618445"/>
    <lineage>
        <taxon>Bacteria</taxon>
        <taxon>Candidatus Gottesmaniibacteriota</taxon>
    </lineage>
</organism>
<dbReference type="GO" id="GO:0016755">
    <property type="term" value="F:aminoacyltransferase activity"/>
    <property type="evidence" value="ECO:0007669"/>
    <property type="project" value="InterPro"/>
</dbReference>
<dbReference type="Proteomes" id="UP000034739">
    <property type="component" value="Unassembled WGS sequence"/>
</dbReference>
<dbReference type="PANTHER" id="PTHR36174:SF1">
    <property type="entry name" value="LIPID II:GLYCINE GLYCYLTRANSFERASE"/>
    <property type="match status" value="1"/>
</dbReference>
<evidence type="ECO:0000259" key="7">
    <source>
        <dbReference type="Pfam" id="PF13480"/>
    </source>
</evidence>
<keyword evidence="6" id="KW-0961">Cell wall biogenesis/degradation</keyword>
<gene>
    <name evidence="8" type="ORF">UY16_C0002G0038</name>
</gene>
<evidence type="ECO:0000256" key="5">
    <source>
        <dbReference type="ARBA" id="ARBA00023315"/>
    </source>
</evidence>
<evidence type="ECO:0000256" key="4">
    <source>
        <dbReference type="ARBA" id="ARBA00022984"/>
    </source>
</evidence>
<comment type="similarity">
    <text evidence="1">Belongs to the FemABX family.</text>
</comment>
<proteinExistence type="inferred from homology"/>
<evidence type="ECO:0000256" key="2">
    <source>
        <dbReference type="ARBA" id="ARBA00022679"/>
    </source>
</evidence>
<dbReference type="EMBL" id="LCOY01000002">
    <property type="protein sequence ID" value="KKU88766.1"/>
    <property type="molecule type" value="Genomic_DNA"/>
</dbReference>
<dbReference type="PANTHER" id="PTHR36174">
    <property type="entry name" value="LIPID II:GLYCINE GLYCYLTRANSFERASE"/>
    <property type="match status" value="1"/>
</dbReference>
<feature type="domain" description="BioF2-like acetyltransferase" evidence="7">
    <location>
        <begin position="175"/>
        <end position="299"/>
    </location>
</feature>
<dbReference type="SUPFAM" id="SSF55729">
    <property type="entry name" value="Acyl-CoA N-acyltransferases (Nat)"/>
    <property type="match status" value="2"/>
</dbReference>
<dbReference type="Pfam" id="PF13480">
    <property type="entry name" value="Acetyltransf_6"/>
    <property type="match status" value="1"/>
</dbReference>
<evidence type="ECO:0000313" key="9">
    <source>
        <dbReference type="Proteomes" id="UP000034739"/>
    </source>
</evidence>
<dbReference type="GO" id="GO:0009252">
    <property type="term" value="P:peptidoglycan biosynthetic process"/>
    <property type="evidence" value="ECO:0007669"/>
    <property type="project" value="UniProtKB-KW"/>
</dbReference>
<sequence>MAKRNKWEKPIVYRQPGNWMRFLHRKYIVTHRKKWENTNMKDIDKTIRAWDNHASHPLQSWAWGEFRKAMGVDVVRFDRSLLTFHEIPHTPWTIGYFPKGPKPTAAMLATLVKLAKQKNAIFIQLEPNVVKNPKLQTLSSKLLIPSHHPLFTKYTFVLDLTKSEDELLKAMHPKTRYNIRVAQKHGVTVAEDNSDSALGAYLKLNAETTQRQGFYAHNETYHRTMWKILHEAGIAKLFTATHQGNVLAAWIVFVWKDTVYYPYGASSREHREVMAPTLLLWEISRWAKAQGFKYFDLWGSLGRSPNPNDPWYGFHRFKEGFAPALVEFVGSYDLIINPLLYPLYTLADTIRWTLLKLKRVS</sequence>
<evidence type="ECO:0000256" key="6">
    <source>
        <dbReference type="ARBA" id="ARBA00023316"/>
    </source>
</evidence>
<accession>A0A0G1U3X6</accession>
<evidence type="ECO:0000256" key="3">
    <source>
        <dbReference type="ARBA" id="ARBA00022960"/>
    </source>
</evidence>
<dbReference type="GO" id="GO:0071555">
    <property type="term" value="P:cell wall organization"/>
    <property type="evidence" value="ECO:0007669"/>
    <property type="project" value="UniProtKB-KW"/>
</dbReference>
<keyword evidence="4" id="KW-0573">Peptidoglycan synthesis</keyword>
<evidence type="ECO:0000256" key="1">
    <source>
        <dbReference type="ARBA" id="ARBA00009943"/>
    </source>
</evidence>
<name>A0A0G1U3X6_9BACT</name>
<keyword evidence="2" id="KW-0808">Transferase</keyword>
<dbReference type="GO" id="GO:0008360">
    <property type="term" value="P:regulation of cell shape"/>
    <property type="evidence" value="ECO:0007669"/>
    <property type="project" value="UniProtKB-KW"/>
</dbReference>
<dbReference type="InterPro" id="IPR050644">
    <property type="entry name" value="PG_Glycine_Bridge_Synth"/>
</dbReference>
<evidence type="ECO:0000313" key="8">
    <source>
        <dbReference type="EMBL" id="KKU88766.1"/>
    </source>
</evidence>
<keyword evidence="5" id="KW-0012">Acyltransferase</keyword>
<dbReference type="Gene3D" id="3.40.630.30">
    <property type="match status" value="1"/>
</dbReference>
<dbReference type="InterPro" id="IPR016181">
    <property type="entry name" value="Acyl_CoA_acyltransferase"/>
</dbReference>
<keyword evidence="3" id="KW-0133">Cell shape</keyword>
<dbReference type="PROSITE" id="PS51191">
    <property type="entry name" value="FEMABX"/>
    <property type="match status" value="1"/>
</dbReference>
<dbReference type="InterPro" id="IPR038740">
    <property type="entry name" value="BioF2-like_GNAT_dom"/>
</dbReference>
<protein>
    <submittedName>
        <fullName evidence="8">FemAB family protein</fullName>
    </submittedName>
</protein>
<reference evidence="8 9" key="1">
    <citation type="journal article" date="2015" name="Nature">
        <title>rRNA introns, odd ribosomes, and small enigmatic genomes across a large radiation of phyla.</title>
        <authorList>
            <person name="Brown C.T."/>
            <person name="Hug L.A."/>
            <person name="Thomas B.C."/>
            <person name="Sharon I."/>
            <person name="Castelle C.J."/>
            <person name="Singh A."/>
            <person name="Wilkins M.J."/>
            <person name="Williams K.H."/>
            <person name="Banfield J.F."/>
        </authorList>
    </citation>
    <scope>NUCLEOTIDE SEQUENCE [LARGE SCALE GENOMIC DNA]</scope>
</reference>
<dbReference type="AlphaFoldDB" id="A0A0G1U3X6"/>